<dbReference type="Pfam" id="PF12754">
    <property type="entry name" value="Get5_N"/>
    <property type="match status" value="1"/>
</dbReference>
<dbReference type="InterPro" id="IPR000626">
    <property type="entry name" value="Ubiquitin-like_dom"/>
</dbReference>
<dbReference type="Proteomes" id="UP000241818">
    <property type="component" value="Unassembled WGS sequence"/>
</dbReference>
<dbReference type="AlphaFoldDB" id="A0A2T3AS38"/>
<evidence type="ECO:0000256" key="1">
    <source>
        <dbReference type="ARBA" id="ARBA00004514"/>
    </source>
</evidence>
<dbReference type="InterPro" id="IPR049256">
    <property type="entry name" value="Get5_C"/>
</dbReference>
<feature type="domain" description="Ubiquitin-like" evidence="4">
    <location>
        <begin position="61"/>
        <end position="122"/>
    </location>
</feature>
<dbReference type="SUPFAM" id="SSF54236">
    <property type="entry name" value="Ubiquitin-like"/>
    <property type="match status" value="1"/>
</dbReference>
<dbReference type="CDD" id="cd17039">
    <property type="entry name" value="Ubl_ubiquitin_like"/>
    <property type="match status" value="1"/>
</dbReference>
<dbReference type="PANTHER" id="PTHR46555:SF1">
    <property type="entry name" value="UBIQUITIN-LIKE PROTEIN 4A"/>
    <property type="match status" value="1"/>
</dbReference>
<evidence type="ECO:0000256" key="2">
    <source>
        <dbReference type="ARBA" id="ARBA00022490"/>
    </source>
</evidence>
<dbReference type="InterPro" id="IPR024737">
    <property type="entry name" value="Get5_N"/>
</dbReference>
<evidence type="ECO:0000313" key="6">
    <source>
        <dbReference type="Proteomes" id="UP000241818"/>
    </source>
</evidence>
<comment type="subcellular location">
    <subcellularLocation>
        <location evidence="1">Cytoplasm</location>
        <location evidence="1">Cytosol</location>
    </subcellularLocation>
</comment>
<dbReference type="PANTHER" id="PTHR46555">
    <property type="entry name" value="UBIQUITIN-LIKE PROTEIN 4A"/>
    <property type="match status" value="1"/>
</dbReference>
<keyword evidence="6" id="KW-1185">Reference proteome</keyword>
<gene>
    <name evidence="5" type="ORF">M430DRAFT_108805</name>
</gene>
<dbReference type="EMBL" id="KZ679017">
    <property type="protein sequence ID" value="PSS09176.1"/>
    <property type="molecule type" value="Genomic_DNA"/>
</dbReference>
<organism evidence="5 6">
    <name type="scientific">Amorphotheca resinae ATCC 22711</name>
    <dbReference type="NCBI Taxonomy" id="857342"/>
    <lineage>
        <taxon>Eukaryota</taxon>
        <taxon>Fungi</taxon>
        <taxon>Dikarya</taxon>
        <taxon>Ascomycota</taxon>
        <taxon>Pezizomycotina</taxon>
        <taxon>Leotiomycetes</taxon>
        <taxon>Helotiales</taxon>
        <taxon>Amorphothecaceae</taxon>
        <taxon>Amorphotheca</taxon>
    </lineage>
</organism>
<name>A0A2T3AS38_AMORE</name>
<proteinExistence type="predicted"/>
<dbReference type="Gene3D" id="1.10.286.70">
    <property type="entry name" value="Get5 dimerization domain"/>
    <property type="match status" value="1"/>
</dbReference>
<dbReference type="GO" id="GO:0005829">
    <property type="term" value="C:cytosol"/>
    <property type="evidence" value="ECO:0007669"/>
    <property type="project" value="UniProtKB-SubCell"/>
</dbReference>
<dbReference type="STRING" id="857342.A0A2T3AS38"/>
<dbReference type="OrthoDB" id="5366541at2759"/>
<dbReference type="InterPro" id="IPR047154">
    <property type="entry name" value="UBL4A-like"/>
</dbReference>
<evidence type="ECO:0000256" key="3">
    <source>
        <dbReference type="SAM" id="MobiDB-lite"/>
    </source>
</evidence>
<dbReference type="Gene3D" id="3.10.20.90">
    <property type="entry name" value="Phosphatidylinositol 3-kinase Catalytic Subunit, Chain A, domain 1"/>
    <property type="match status" value="1"/>
</dbReference>
<dbReference type="GeneID" id="36569315"/>
<accession>A0A2T3AS38</accession>
<dbReference type="PROSITE" id="PS50053">
    <property type="entry name" value="UBIQUITIN_2"/>
    <property type="match status" value="1"/>
</dbReference>
<dbReference type="InterPro" id="IPR029071">
    <property type="entry name" value="Ubiquitin-like_domsf"/>
</dbReference>
<dbReference type="InParanoid" id="A0A2T3AS38"/>
<evidence type="ECO:0000313" key="5">
    <source>
        <dbReference type="EMBL" id="PSS09176.1"/>
    </source>
</evidence>
<protein>
    <recommendedName>
        <fullName evidence="4">Ubiquitin-like domain-containing protein</fullName>
    </recommendedName>
</protein>
<dbReference type="Pfam" id="PF17183">
    <property type="entry name" value="Get5_C"/>
    <property type="match status" value="1"/>
</dbReference>
<sequence>MTEVAFAKSFLAALDAKPTKLSADHVEDPKNYPPRSAYILPKNPRPLPKRQKLAPGAERSLIVSLRSLRNPPLDITLKSQPPNTSILNLKESIHAQTSIPIDKLRVLHKKKPVPDSKVLKDLAGEEEKLELSVMVIGGAAVMREGDEEVIPPVAQGESGAALLKGEEFWSDLKGFLTQRLRNEEQGEKVYGVFRKAWEAQK</sequence>
<dbReference type="GO" id="GO:0006620">
    <property type="term" value="P:post-translational protein targeting to endoplasmic reticulum membrane"/>
    <property type="evidence" value="ECO:0007669"/>
    <property type="project" value="InterPro"/>
</dbReference>
<dbReference type="RefSeq" id="XP_024717474.1">
    <property type="nucleotide sequence ID" value="XM_024861234.1"/>
</dbReference>
<reference evidence="5 6" key="1">
    <citation type="journal article" date="2018" name="New Phytol.">
        <title>Comparative genomics and transcriptomics depict ericoid mycorrhizal fungi as versatile saprotrophs and plant mutualists.</title>
        <authorList>
            <person name="Martino E."/>
            <person name="Morin E."/>
            <person name="Grelet G.A."/>
            <person name="Kuo A."/>
            <person name="Kohler A."/>
            <person name="Daghino S."/>
            <person name="Barry K.W."/>
            <person name="Cichocki N."/>
            <person name="Clum A."/>
            <person name="Dockter R.B."/>
            <person name="Hainaut M."/>
            <person name="Kuo R.C."/>
            <person name="LaButti K."/>
            <person name="Lindahl B.D."/>
            <person name="Lindquist E.A."/>
            <person name="Lipzen A."/>
            <person name="Khouja H.R."/>
            <person name="Magnuson J."/>
            <person name="Murat C."/>
            <person name="Ohm R.A."/>
            <person name="Singer S.W."/>
            <person name="Spatafora J.W."/>
            <person name="Wang M."/>
            <person name="Veneault-Fourrey C."/>
            <person name="Henrissat B."/>
            <person name="Grigoriev I.V."/>
            <person name="Martin F.M."/>
            <person name="Perotto S."/>
        </authorList>
    </citation>
    <scope>NUCLEOTIDE SEQUENCE [LARGE SCALE GENOMIC DNA]</scope>
    <source>
        <strain evidence="5 6">ATCC 22711</strain>
    </source>
</reference>
<keyword evidence="2" id="KW-0963">Cytoplasm</keyword>
<feature type="region of interest" description="Disordered" evidence="3">
    <location>
        <begin position="20"/>
        <end position="55"/>
    </location>
</feature>
<evidence type="ECO:0000259" key="4">
    <source>
        <dbReference type="PROSITE" id="PS50053"/>
    </source>
</evidence>